<dbReference type="STRING" id="35570.A0A1I8QBE3"/>
<reference evidence="13" key="1">
    <citation type="submission" date="2020-05" db="UniProtKB">
        <authorList>
            <consortium name="EnsemblMetazoa"/>
        </authorList>
    </citation>
    <scope>IDENTIFICATION</scope>
    <source>
        <strain evidence="13">USDA</strain>
    </source>
</reference>
<comment type="similarity">
    <text evidence="2">Belongs to the sulfotransferase 3 family.</text>
</comment>
<evidence type="ECO:0000256" key="12">
    <source>
        <dbReference type="SAM" id="Phobius"/>
    </source>
</evidence>
<dbReference type="InterPro" id="IPR005331">
    <property type="entry name" value="Sulfotransferase"/>
</dbReference>
<evidence type="ECO:0000313" key="13">
    <source>
        <dbReference type="EnsemblMetazoa" id="SCAU015610-PB"/>
    </source>
</evidence>
<dbReference type="AlphaFoldDB" id="A0A1I8QBE3"/>
<dbReference type="InterPro" id="IPR027417">
    <property type="entry name" value="P-loop_NTPase"/>
</dbReference>
<dbReference type="GO" id="GO:0015012">
    <property type="term" value="P:heparan sulfate proteoglycan biosynthetic process"/>
    <property type="evidence" value="ECO:0007669"/>
    <property type="project" value="UniProtKB-ARBA"/>
</dbReference>
<evidence type="ECO:0000256" key="8">
    <source>
        <dbReference type="ARBA" id="ARBA00023034"/>
    </source>
</evidence>
<feature type="transmembrane region" description="Helical" evidence="12">
    <location>
        <begin position="12"/>
        <end position="29"/>
    </location>
</feature>
<evidence type="ECO:0000256" key="1">
    <source>
        <dbReference type="ARBA" id="ARBA00004323"/>
    </source>
</evidence>
<dbReference type="GO" id="GO:0004394">
    <property type="term" value="F:heparan sulfate 2-sulfotransferase activity"/>
    <property type="evidence" value="ECO:0007669"/>
    <property type="project" value="TreeGrafter"/>
</dbReference>
<comment type="subcellular location">
    <subcellularLocation>
        <location evidence="1">Golgi apparatus membrane</location>
        <topology evidence="1">Single-pass type II membrane protein</topology>
    </subcellularLocation>
</comment>
<keyword evidence="8" id="KW-0333">Golgi apparatus</keyword>
<evidence type="ECO:0000256" key="2">
    <source>
        <dbReference type="ARBA" id="ARBA00010569"/>
    </source>
</evidence>
<evidence type="ECO:0000256" key="10">
    <source>
        <dbReference type="ARBA" id="ARBA00023157"/>
    </source>
</evidence>
<evidence type="ECO:0000256" key="9">
    <source>
        <dbReference type="ARBA" id="ARBA00023136"/>
    </source>
</evidence>
<dbReference type="VEuPathDB" id="VectorBase:SCAU015610"/>
<dbReference type="Pfam" id="PF03567">
    <property type="entry name" value="Sulfotransfer_2"/>
    <property type="match status" value="1"/>
</dbReference>
<dbReference type="GO" id="GO:0000139">
    <property type="term" value="C:Golgi membrane"/>
    <property type="evidence" value="ECO:0007669"/>
    <property type="project" value="UniProtKB-SubCell"/>
</dbReference>
<keyword evidence="4" id="KW-0808">Transferase</keyword>
<dbReference type="KEGG" id="scac:106088850"/>
<dbReference type="InterPro" id="IPR007734">
    <property type="entry name" value="Heparan_SO4_2-O-STrfase"/>
</dbReference>
<dbReference type="SUPFAM" id="SSF52540">
    <property type="entry name" value="P-loop containing nucleoside triphosphate hydrolases"/>
    <property type="match status" value="1"/>
</dbReference>
<organism evidence="13 14">
    <name type="scientific">Stomoxys calcitrans</name>
    <name type="common">Stable fly</name>
    <name type="synonym">Conops calcitrans</name>
    <dbReference type="NCBI Taxonomy" id="35570"/>
    <lineage>
        <taxon>Eukaryota</taxon>
        <taxon>Metazoa</taxon>
        <taxon>Ecdysozoa</taxon>
        <taxon>Arthropoda</taxon>
        <taxon>Hexapoda</taxon>
        <taxon>Insecta</taxon>
        <taxon>Pterygota</taxon>
        <taxon>Neoptera</taxon>
        <taxon>Endopterygota</taxon>
        <taxon>Diptera</taxon>
        <taxon>Brachycera</taxon>
        <taxon>Muscomorpha</taxon>
        <taxon>Muscoidea</taxon>
        <taxon>Muscidae</taxon>
        <taxon>Stomoxys</taxon>
    </lineage>
</organism>
<evidence type="ECO:0000256" key="4">
    <source>
        <dbReference type="ARBA" id="ARBA00022679"/>
    </source>
</evidence>
<keyword evidence="14" id="KW-1185">Reference proteome</keyword>
<keyword evidence="11" id="KW-0325">Glycoprotein</keyword>
<dbReference type="OrthoDB" id="10019582at2759"/>
<evidence type="ECO:0000313" key="14">
    <source>
        <dbReference type="Proteomes" id="UP000095300"/>
    </source>
</evidence>
<accession>A0A1I8QBE3</accession>
<keyword evidence="5 12" id="KW-0812">Transmembrane</keyword>
<keyword evidence="6" id="KW-0735">Signal-anchor</keyword>
<dbReference type="Gene3D" id="3.40.50.300">
    <property type="entry name" value="P-loop containing nucleotide triphosphate hydrolases"/>
    <property type="match status" value="1"/>
</dbReference>
<evidence type="ECO:0000256" key="6">
    <source>
        <dbReference type="ARBA" id="ARBA00022968"/>
    </source>
</evidence>
<evidence type="ECO:0000256" key="7">
    <source>
        <dbReference type="ARBA" id="ARBA00022989"/>
    </source>
</evidence>
<comment type="subunit">
    <text evidence="3">Homotrimer.</text>
</comment>
<dbReference type="FunFam" id="3.40.50.300:FF:001418">
    <property type="entry name" value="Heparan sulfate 2-o-sulfotransferase"/>
    <property type="match status" value="1"/>
</dbReference>
<protein>
    <recommendedName>
        <fullName evidence="15">Heparin sulfate O-sulfotransferase</fullName>
    </recommendedName>
</protein>
<keyword evidence="9 12" id="KW-0472">Membrane</keyword>
<evidence type="ECO:0008006" key="15">
    <source>
        <dbReference type="Google" id="ProtNLM"/>
    </source>
</evidence>
<dbReference type="PANTHER" id="PTHR12129:SF17">
    <property type="entry name" value="HEPARAN SULFATE 2-O-SULFOTRANSFERASE 1"/>
    <property type="match status" value="1"/>
</dbReference>
<gene>
    <name evidence="13" type="primary">106088850</name>
</gene>
<evidence type="ECO:0000256" key="3">
    <source>
        <dbReference type="ARBA" id="ARBA00011233"/>
    </source>
</evidence>
<dbReference type="Proteomes" id="UP000095300">
    <property type="component" value="Unassembled WGS sequence"/>
</dbReference>
<evidence type="ECO:0000256" key="5">
    <source>
        <dbReference type="ARBA" id="ARBA00022692"/>
    </source>
</evidence>
<dbReference type="PANTHER" id="PTHR12129">
    <property type="entry name" value="HEPARAN SULFATE 2-O-SULFOTRANSFERASE"/>
    <property type="match status" value="1"/>
</dbReference>
<proteinExistence type="inferred from homology"/>
<dbReference type="EnsemblMetazoa" id="SCAU015610-RB">
    <property type="protein sequence ID" value="SCAU015610-PB"/>
    <property type="gene ID" value="SCAU015610"/>
</dbReference>
<name>A0A1I8QBE3_STOCA</name>
<sequence length="343" mass="40350">MRKMLSTTKQWLFLFAAVCLMMVIGYWVLGSEVKIAALKPITKLQHSATALEGSLLTVDNFDYEEQLVVLYNRVPKTGSTTFVNIAYDLCKRNRFHVLHINITANSHVLSLPNQVSFVRNVTKWHEMKPALYHGHVAYLDFSKFQIAHNPIYINIVRKPLDRLVSYYYFLRYGDNYRPNLVRKKAGNKITFDECVKLKQPDCDPKNMWLQIPFFCGHAAECWEPGSQWALDMAKTNLVNKYFLVGVTEQMEDFVDLLERSLPRMFHGFREYYQHSNKSNLRNTLNKRPPSETTVAAIMESKIWKMETELYEFALAQFEFTKRKLMQPDKKQIQRFMYEKVKPK</sequence>
<keyword evidence="10" id="KW-1015">Disulfide bond</keyword>
<evidence type="ECO:0000256" key="11">
    <source>
        <dbReference type="ARBA" id="ARBA00023180"/>
    </source>
</evidence>
<keyword evidence="7 12" id="KW-1133">Transmembrane helix</keyword>